<feature type="transmembrane region" description="Helical" evidence="8">
    <location>
        <begin position="308"/>
        <end position="325"/>
    </location>
</feature>
<dbReference type="KEGG" id="tig:THII_2298"/>
<evidence type="ECO:0000256" key="3">
    <source>
        <dbReference type="ARBA" id="ARBA00022676"/>
    </source>
</evidence>
<evidence type="ECO:0000256" key="8">
    <source>
        <dbReference type="SAM" id="Phobius"/>
    </source>
</evidence>
<keyword evidence="11" id="KW-1185">Reference proteome</keyword>
<feature type="domain" description="Glycosyltransferase RgtA/B/C/D-like" evidence="9">
    <location>
        <begin position="110"/>
        <end position="228"/>
    </location>
</feature>
<dbReference type="AlphaFoldDB" id="A0A090AMQ5"/>
<feature type="transmembrane region" description="Helical" evidence="8">
    <location>
        <begin position="139"/>
        <end position="158"/>
    </location>
</feature>
<evidence type="ECO:0000313" key="11">
    <source>
        <dbReference type="Proteomes" id="UP000031623"/>
    </source>
</evidence>
<evidence type="ECO:0000256" key="6">
    <source>
        <dbReference type="ARBA" id="ARBA00022989"/>
    </source>
</evidence>
<feature type="transmembrane region" description="Helical" evidence="8">
    <location>
        <begin position="238"/>
        <end position="260"/>
    </location>
</feature>
<dbReference type="EMBL" id="AP014633">
    <property type="protein sequence ID" value="BAP56595.1"/>
    <property type="molecule type" value="Genomic_DNA"/>
</dbReference>
<feature type="transmembrane region" description="Helical" evidence="8">
    <location>
        <begin position="75"/>
        <end position="93"/>
    </location>
</feature>
<evidence type="ECO:0000256" key="7">
    <source>
        <dbReference type="ARBA" id="ARBA00023136"/>
    </source>
</evidence>
<keyword evidence="4" id="KW-0808">Transferase</keyword>
<dbReference type="HOGENOM" id="CLU_457026_0_0_6"/>
<name>A0A090AMQ5_9GAMM</name>
<sequence length="597" mass="69565">MRLNFCPYTAGLVVIFFIVFLHTVFILNEDPTLMAIYESGDPGNLAYEIMSLFNYPVYNQHNYFFSGYGWPFNDISFIVILLLKLIGQILGFYEQPLFGLIDNQPLFNAVIRAINFTVALASIGLFFNLANRLFDNKKLAFAASLFFMFLPWAAIYSYWLHPDATGMVFILLSMLYTLKFTQQPQLSYFYIAFVSLILATFSKMYHGFYLLPIVFIFFISYCQQHGINYLTGLFSKPILKIVVSLPIIYILVILIVHPYAVVDFGGDIYSQWLFEPWRILNAEKNPHLTVPFITSFQQWLLLYQQEPLIYLNVVFLYLLIIPLLFKKQIAVSGLFVVSVLFCNVYLGLVIFGNRMMHFELRYIYPIAPLLILNSIAVIRFIWRQLGLLPVKITRYGQIIFAMGVSLYLLPVVAENLLTTTNSLLARAAYQHSTFYQLRNFILQNNEIFAQSKILFDIGSAPVPPKLTWIRPHATLTWVPSKIIDKDLFRKYINPLAKLIWVSWESQDQSLAFIKDNEPQFLILIAERSQAYHHYIRNNGFKPMMQFQASHEELLWFSYWFPEVNKPLKTLQATHKLIEIYRHPNLTIGPTIVFYRKS</sequence>
<evidence type="ECO:0000256" key="1">
    <source>
        <dbReference type="ARBA" id="ARBA00004651"/>
    </source>
</evidence>
<dbReference type="PANTHER" id="PTHR33908">
    <property type="entry name" value="MANNOSYLTRANSFERASE YKCB-RELATED"/>
    <property type="match status" value="1"/>
</dbReference>
<dbReference type="PANTHER" id="PTHR33908:SF11">
    <property type="entry name" value="MEMBRANE PROTEIN"/>
    <property type="match status" value="1"/>
</dbReference>
<accession>A0A090AMQ5</accession>
<evidence type="ECO:0000259" key="9">
    <source>
        <dbReference type="Pfam" id="PF13231"/>
    </source>
</evidence>
<keyword evidence="5 8" id="KW-0812">Transmembrane</keyword>
<keyword evidence="2" id="KW-1003">Cell membrane</keyword>
<comment type="subcellular location">
    <subcellularLocation>
        <location evidence="1">Cell membrane</location>
        <topology evidence="1">Multi-pass membrane protein</topology>
    </subcellularLocation>
</comment>
<dbReference type="STRING" id="40754.THII_2298"/>
<evidence type="ECO:0000256" key="2">
    <source>
        <dbReference type="ARBA" id="ARBA00022475"/>
    </source>
</evidence>
<feature type="transmembrane region" description="Helical" evidence="8">
    <location>
        <begin position="105"/>
        <end position="127"/>
    </location>
</feature>
<keyword evidence="7 8" id="KW-0472">Membrane</keyword>
<dbReference type="GO" id="GO:0009103">
    <property type="term" value="P:lipopolysaccharide biosynthetic process"/>
    <property type="evidence" value="ECO:0007669"/>
    <property type="project" value="UniProtKB-ARBA"/>
</dbReference>
<keyword evidence="3" id="KW-0328">Glycosyltransferase</keyword>
<dbReference type="GO" id="GO:0016763">
    <property type="term" value="F:pentosyltransferase activity"/>
    <property type="evidence" value="ECO:0007669"/>
    <property type="project" value="TreeGrafter"/>
</dbReference>
<dbReference type="GO" id="GO:0005886">
    <property type="term" value="C:plasma membrane"/>
    <property type="evidence" value="ECO:0007669"/>
    <property type="project" value="UniProtKB-SubCell"/>
</dbReference>
<dbReference type="InterPro" id="IPR038731">
    <property type="entry name" value="RgtA/B/C-like"/>
</dbReference>
<dbReference type="Proteomes" id="UP000031623">
    <property type="component" value="Chromosome"/>
</dbReference>
<dbReference type="Pfam" id="PF13231">
    <property type="entry name" value="PMT_2"/>
    <property type="match status" value="1"/>
</dbReference>
<feature type="transmembrane region" description="Helical" evidence="8">
    <location>
        <begin position="6"/>
        <end position="27"/>
    </location>
</feature>
<dbReference type="InterPro" id="IPR050297">
    <property type="entry name" value="LipidA_mod_glycosyltrf_83"/>
</dbReference>
<feature type="transmembrane region" description="Helical" evidence="8">
    <location>
        <begin position="211"/>
        <end position="231"/>
    </location>
</feature>
<protein>
    <recommendedName>
        <fullName evidence="9">Glycosyltransferase RgtA/B/C/D-like domain-containing protein</fullName>
    </recommendedName>
</protein>
<organism evidence="10 11">
    <name type="scientific">Thioploca ingrica</name>
    <dbReference type="NCBI Taxonomy" id="40754"/>
    <lineage>
        <taxon>Bacteria</taxon>
        <taxon>Pseudomonadati</taxon>
        <taxon>Pseudomonadota</taxon>
        <taxon>Gammaproteobacteria</taxon>
        <taxon>Thiotrichales</taxon>
        <taxon>Thiotrichaceae</taxon>
        <taxon>Thioploca</taxon>
    </lineage>
</organism>
<feature type="transmembrane region" description="Helical" evidence="8">
    <location>
        <begin position="332"/>
        <end position="351"/>
    </location>
</feature>
<feature type="transmembrane region" description="Helical" evidence="8">
    <location>
        <begin position="363"/>
        <end position="382"/>
    </location>
</feature>
<proteinExistence type="predicted"/>
<evidence type="ECO:0000313" key="10">
    <source>
        <dbReference type="EMBL" id="BAP56595.1"/>
    </source>
</evidence>
<reference evidence="10 11" key="1">
    <citation type="journal article" date="2014" name="ISME J.">
        <title>Ecophysiology of Thioploca ingrica as revealed by the complete genome sequence supplemented with proteomic evidence.</title>
        <authorList>
            <person name="Kojima H."/>
            <person name="Ogura Y."/>
            <person name="Yamamoto N."/>
            <person name="Togashi T."/>
            <person name="Mori H."/>
            <person name="Watanabe T."/>
            <person name="Nemoto F."/>
            <person name="Kurokawa K."/>
            <person name="Hayashi T."/>
            <person name="Fukui M."/>
        </authorList>
    </citation>
    <scope>NUCLEOTIDE SEQUENCE [LARGE SCALE GENOMIC DNA]</scope>
</reference>
<evidence type="ECO:0000256" key="4">
    <source>
        <dbReference type="ARBA" id="ARBA00022679"/>
    </source>
</evidence>
<gene>
    <name evidence="10" type="ORF">THII_2298</name>
</gene>
<feature type="transmembrane region" description="Helical" evidence="8">
    <location>
        <begin position="394"/>
        <end position="413"/>
    </location>
</feature>
<keyword evidence="6 8" id="KW-1133">Transmembrane helix</keyword>
<evidence type="ECO:0000256" key="5">
    <source>
        <dbReference type="ARBA" id="ARBA00022692"/>
    </source>
</evidence>